<dbReference type="Proteomes" id="UP000275456">
    <property type="component" value="Unassembled WGS sequence"/>
</dbReference>
<evidence type="ECO:0000259" key="4">
    <source>
        <dbReference type="Pfam" id="PF03358"/>
    </source>
</evidence>
<dbReference type="SUPFAM" id="SSF52218">
    <property type="entry name" value="Flavoproteins"/>
    <property type="match status" value="1"/>
</dbReference>
<keyword evidence="3" id="KW-0560">Oxidoreductase</keyword>
<keyword evidence="2" id="KW-0288">FMN</keyword>
<dbReference type="EMBL" id="RKHJ01000001">
    <property type="protein sequence ID" value="ROR65878.1"/>
    <property type="molecule type" value="Genomic_DNA"/>
</dbReference>
<reference evidence="5 6" key="1">
    <citation type="submission" date="2018-11" db="EMBL/GenBank/DDBJ databases">
        <title>Sequencing the genomes of 1000 actinobacteria strains.</title>
        <authorList>
            <person name="Klenk H.-P."/>
        </authorList>
    </citation>
    <scope>NUCLEOTIDE SEQUENCE [LARGE SCALE GENOMIC DNA]</scope>
    <source>
        <strain evidence="5 6">DSM 9580</strain>
    </source>
</reference>
<gene>
    <name evidence="5" type="ORF">EDD26_1248</name>
</gene>
<dbReference type="InterPro" id="IPR023932">
    <property type="entry name" value="CE1759_FMN_reduct"/>
</dbReference>
<evidence type="ECO:0000313" key="5">
    <source>
        <dbReference type="EMBL" id="ROR65878.1"/>
    </source>
</evidence>
<dbReference type="InterPro" id="IPR051814">
    <property type="entry name" value="NAD(P)H-dep_FMN_reductase"/>
</dbReference>
<dbReference type="InterPro" id="IPR005025">
    <property type="entry name" value="FMN_Rdtase-like_dom"/>
</dbReference>
<sequence>MTSPRIAVVSAGLGEPSSTKLLADRLRDATLRALAGHGQHTEAVDVVLRPLAQDIASHMLTHNPSEALAAAIREVVDAEAIIAVTPTFNMSYSGLFKSFFDVIEEGQLASIPTALGATGGSARHSMVMDTAMRPMFSYLKAQVVPTGVFAASEDWGTDSGLERRIEREGKELADLMVALPRRREADPFDESGEAFLSFEQMLGHA</sequence>
<proteinExistence type="predicted"/>
<evidence type="ECO:0000313" key="6">
    <source>
        <dbReference type="Proteomes" id="UP000275456"/>
    </source>
</evidence>
<dbReference type="NCBIfam" id="TIGR04037">
    <property type="entry name" value="LLM_duo_CE1759"/>
    <property type="match status" value="1"/>
</dbReference>
<feature type="domain" description="NADPH-dependent FMN reductase-like" evidence="4">
    <location>
        <begin position="4"/>
        <end position="155"/>
    </location>
</feature>
<dbReference type="Pfam" id="PF03358">
    <property type="entry name" value="FMN_red"/>
    <property type="match status" value="1"/>
</dbReference>
<dbReference type="AlphaFoldDB" id="A0A3N2ASH1"/>
<dbReference type="PANTHER" id="PTHR43408">
    <property type="entry name" value="FMN REDUCTASE (NADPH)"/>
    <property type="match status" value="1"/>
</dbReference>
<organism evidence="5 6">
    <name type="scientific">Agrococcus jenensis</name>
    <dbReference type="NCBI Taxonomy" id="46353"/>
    <lineage>
        <taxon>Bacteria</taxon>
        <taxon>Bacillati</taxon>
        <taxon>Actinomycetota</taxon>
        <taxon>Actinomycetes</taxon>
        <taxon>Micrococcales</taxon>
        <taxon>Microbacteriaceae</taxon>
        <taxon>Agrococcus</taxon>
    </lineage>
</organism>
<comment type="caution">
    <text evidence="5">The sequence shown here is derived from an EMBL/GenBank/DDBJ whole genome shotgun (WGS) entry which is preliminary data.</text>
</comment>
<evidence type="ECO:0000256" key="3">
    <source>
        <dbReference type="ARBA" id="ARBA00023002"/>
    </source>
</evidence>
<dbReference type="PANTHER" id="PTHR43408:SF2">
    <property type="entry name" value="FMN REDUCTASE (NADPH)"/>
    <property type="match status" value="1"/>
</dbReference>
<accession>A0A3N2ASH1</accession>
<dbReference type="GO" id="GO:0016491">
    <property type="term" value="F:oxidoreductase activity"/>
    <property type="evidence" value="ECO:0007669"/>
    <property type="project" value="UniProtKB-KW"/>
</dbReference>
<keyword evidence="6" id="KW-1185">Reference proteome</keyword>
<dbReference type="InterPro" id="IPR029039">
    <property type="entry name" value="Flavoprotein-like_sf"/>
</dbReference>
<dbReference type="RefSeq" id="WP_123696922.1">
    <property type="nucleotide sequence ID" value="NZ_RKHJ01000001.1"/>
</dbReference>
<dbReference type="OrthoDB" id="1643408at2"/>
<protein>
    <submittedName>
        <fullName evidence="5">LLM-partnered FMN reductase</fullName>
    </submittedName>
</protein>
<keyword evidence="1" id="KW-0285">Flavoprotein</keyword>
<dbReference type="Gene3D" id="3.40.50.360">
    <property type="match status" value="1"/>
</dbReference>
<evidence type="ECO:0000256" key="2">
    <source>
        <dbReference type="ARBA" id="ARBA00022643"/>
    </source>
</evidence>
<evidence type="ECO:0000256" key="1">
    <source>
        <dbReference type="ARBA" id="ARBA00022630"/>
    </source>
</evidence>
<name>A0A3N2ASH1_9MICO</name>